<dbReference type="AlphaFoldDB" id="A0A6A5SYT4"/>
<name>A0A6A5SYT4_9PLEO</name>
<feature type="region of interest" description="Disordered" evidence="1">
    <location>
        <begin position="337"/>
        <end position="366"/>
    </location>
</feature>
<dbReference type="Proteomes" id="UP000800038">
    <property type="component" value="Unassembled WGS sequence"/>
</dbReference>
<protein>
    <submittedName>
        <fullName evidence="2">Uncharacterized protein</fullName>
    </submittedName>
</protein>
<proteinExistence type="predicted"/>
<reference evidence="2" key="1">
    <citation type="journal article" date="2020" name="Stud. Mycol.">
        <title>101 Dothideomycetes genomes: a test case for predicting lifestyles and emergence of pathogens.</title>
        <authorList>
            <person name="Haridas S."/>
            <person name="Albert R."/>
            <person name="Binder M."/>
            <person name="Bloem J."/>
            <person name="Labutti K."/>
            <person name="Salamov A."/>
            <person name="Andreopoulos B."/>
            <person name="Baker S."/>
            <person name="Barry K."/>
            <person name="Bills G."/>
            <person name="Bluhm B."/>
            <person name="Cannon C."/>
            <person name="Castanera R."/>
            <person name="Culley D."/>
            <person name="Daum C."/>
            <person name="Ezra D."/>
            <person name="Gonzalez J."/>
            <person name="Henrissat B."/>
            <person name="Kuo A."/>
            <person name="Liang C."/>
            <person name="Lipzen A."/>
            <person name="Lutzoni F."/>
            <person name="Magnuson J."/>
            <person name="Mondo S."/>
            <person name="Nolan M."/>
            <person name="Ohm R."/>
            <person name="Pangilinan J."/>
            <person name="Park H.-J."/>
            <person name="Ramirez L."/>
            <person name="Alfaro M."/>
            <person name="Sun H."/>
            <person name="Tritt A."/>
            <person name="Yoshinaga Y."/>
            <person name="Zwiers L.-H."/>
            <person name="Turgeon B."/>
            <person name="Goodwin S."/>
            <person name="Spatafora J."/>
            <person name="Crous P."/>
            <person name="Grigoriev I."/>
        </authorList>
    </citation>
    <scope>NUCLEOTIDE SEQUENCE</scope>
    <source>
        <strain evidence="2">CBS 161.51</strain>
    </source>
</reference>
<accession>A0A6A5SYT4</accession>
<sequence length="366" mass="40622">MHRSLGSYTHATSLPFCRIHFVYLLRPDLALVISSWLPCGMVYAVSDCIFWSGDCKMRPPLSILDAVPYCRNRNLFPVPAVHTQSRPDVSYLIFMRLRTHEPCLSSCQNCCRQAYRCGCGIVSSSNLSSLRALAVPLGLVGDAILAVSAECSGGSCRARRLLAVCLEQCQIGVVRLVRAHLLQGGEAFRAGVDSPERLRSSSWRGAFPLLVFDNSSARRRLQTAPRCGSDACDRASFGARVFVAERDSGGRRPATMSALERRLIIKPFIIRSFSYTLTARRYCHGVVVFWAGDPGRGGSSAGVTQHSEFHEHESCHAGRTLKMSYVRETPASYYMNETSETRRCNRPESAHAASQLEVQRHAFEQH</sequence>
<feature type="compositionally biased region" description="Basic and acidic residues" evidence="1">
    <location>
        <begin position="339"/>
        <end position="349"/>
    </location>
</feature>
<gene>
    <name evidence="2" type="ORF">EJ02DRAFT_184549</name>
</gene>
<keyword evidence="3" id="KW-1185">Reference proteome</keyword>
<evidence type="ECO:0000313" key="2">
    <source>
        <dbReference type="EMBL" id="KAF1942097.1"/>
    </source>
</evidence>
<evidence type="ECO:0000313" key="3">
    <source>
        <dbReference type="Proteomes" id="UP000800038"/>
    </source>
</evidence>
<dbReference type="EMBL" id="ML976039">
    <property type="protein sequence ID" value="KAF1942097.1"/>
    <property type="molecule type" value="Genomic_DNA"/>
</dbReference>
<organism evidence="2 3">
    <name type="scientific">Clathrospora elynae</name>
    <dbReference type="NCBI Taxonomy" id="706981"/>
    <lineage>
        <taxon>Eukaryota</taxon>
        <taxon>Fungi</taxon>
        <taxon>Dikarya</taxon>
        <taxon>Ascomycota</taxon>
        <taxon>Pezizomycotina</taxon>
        <taxon>Dothideomycetes</taxon>
        <taxon>Pleosporomycetidae</taxon>
        <taxon>Pleosporales</taxon>
        <taxon>Diademaceae</taxon>
        <taxon>Clathrospora</taxon>
    </lineage>
</organism>
<evidence type="ECO:0000256" key="1">
    <source>
        <dbReference type="SAM" id="MobiDB-lite"/>
    </source>
</evidence>